<dbReference type="GO" id="GO:0004497">
    <property type="term" value="F:monooxygenase activity"/>
    <property type="evidence" value="ECO:0007669"/>
    <property type="project" value="UniProtKB-KW"/>
</dbReference>
<dbReference type="InterPro" id="IPR005103">
    <property type="entry name" value="AA9_LPMO"/>
</dbReference>
<keyword evidence="10" id="KW-1015">Disulfide bond</keyword>
<keyword evidence="11" id="KW-0119">Carbohydrate metabolism</keyword>
<dbReference type="Gene3D" id="2.70.50.70">
    <property type="match status" value="1"/>
</dbReference>
<keyword evidence="12" id="KW-0624">Polysaccharide degradation</keyword>
<evidence type="ECO:0000256" key="13">
    <source>
        <dbReference type="ARBA" id="ARBA00044502"/>
    </source>
</evidence>
<reference evidence="18 19" key="1">
    <citation type="submission" date="2021-02" db="EMBL/GenBank/DDBJ databases">
        <title>Genome assembly of Pseudopithomyces chartarum.</title>
        <authorList>
            <person name="Jauregui R."/>
            <person name="Singh J."/>
            <person name="Voisey C."/>
        </authorList>
    </citation>
    <scope>NUCLEOTIDE SEQUENCE [LARGE SCALE GENOMIC DNA]</scope>
    <source>
        <strain evidence="18 19">AGR01</strain>
    </source>
</reference>
<evidence type="ECO:0000256" key="3">
    <source>
        <dbReference type="ARBA" id="ARBA00022525"/>
    </source>
</evidence>
<evidence type="ECO:0000256" key="2">
    <source>
        <dbReference type="ARBA" id="ARBA00004613"/>
    </source>
</evidence>
<comment type="similarity">
    <text evidence="13">Belongs to the polysaccharide monooxygenase AA9 family.</text>
</comment>
<sequence>MKTSALIAVILAILGVAEGHWIWARVAHNGVWQEPLQYLRNHTSPFCDEPLQPPGYSGTPCRHASWPHYAFDLPNSVRCGRGTIEHGVTTETLKVKAGDTLEVQQVRASPEDFDQPSYKTVFECSSGTGACCKGYGACSFWNGIEQPIDFNHWGPRTIHLSKVPEGQDVTTYDGSGEWIKIDTQGVDVVNKSMRWHMYVGDNNLPPRAPFKIPKQTPAGQYLMRIDLMWPGTKEYQQNDAQMYPGCAQIEVESEYTGSLPEGGVKIPEDLATGKPGTLMSEAMQNFRKVDENYEYPGGPLWDGENLVQDHPPAFP</sequence>
<proteinExistence type="inferred from homology"/>
<keyword evidence="5 16" id="KW-0732">Signal</keyword>
<evidence type="ECO:0000313" key="18">
    <source>
        <dbReference type="EMBL" id="KAK3197773.1"/>
    </source>
</evidence>
<feature type="chain" id="PRO_5042979343" description="lytic cellulose monooxygenase (C4-dehydrogenating)" evidence="16">
    <location>
        <begin position="20"/>
        <end position="315"/>
    </location>
</feature>
<keyword evidence="6" id="KW-0136">Cellulose degradation</keyword>
<evidence type="ECO:0000256" key="1">
    <source>
        <dbReference type="ARBA" id="ARBA00001973"/>
    </source>
</evidence>
<dbReference type="GO" id="GO:0005576">
    <property type="term" value="C:extracellular region"/>
    <property type="evidence" value="ECO:0007669"/>
    <property type="project" value="UniProtKB-SubCell"/>
</dbReference>
<dbReference type="Pfam" id="PF03443">
    <property type="entry name" value="AA9"/>
    <property type="match status" value="1"/>
</dbReference>
<evidence type="ECO:0000256" key="10">
    <source>
        <dbReference type="ARBA" id="ARBA00023157"/>
    </source>
</evidence>
<comment type="subcellular location">
    <subcellularLocation>
        <location evidence="2">Secreted</location>
    </subcellularLocation>
</comment>
<keyword evidence="19" id="KW-1185">Reference proteome</keyword>
<keyword evidence="4" id="KW-0479">Metal-binding</keyword>
<evidence type="ECO:0000256" key="4">
    <source>
        <dbReference type="ARBA" id="ARBA00022723"/>
    </source>
</evidence>
<comment type="caution">
    <text evidence="18">The sequence shown here is derived from an EMBL/GenBank/DDBJ whole genome shotgun (WGS) entry which is preliminary data.</text>
</comment>
<keyword evidence="9" id="KW-0503">Monooxygenase</keyword>
<dbReference type="PANTHER" id="PTHR33353:SF10">
    <property type="entry name" value="ENDO-BETA-1,4-GLUCANASE D"/>
    <property type="match status" value="1"/>
</dbReference>
<evidence type="ECO:0000256" key="16">
    <source>
        <dbReference type="SAM" id="SignalP"/>
    </source>
</evidence>
<dbReference type="EC" id="1.14.99.56" evidence="15"/>
<accession>A0AAN6RCQ2</accession>
<evidence type="ECO:0000259" key="17">
    <source>
        <dbReference type="Pfam" id="PF03443"/>
    </source>
</evidence>
<evidence type="ECO:0000256" key="8">
    <source>
        <dbReference type="ARBA" id="ARBA00023008"/>
    </source>
</evidence>
<organism evidence="18 19">
    <name type="scientific">Pseudopithomyces chartarum</name>
    <dbReference type="NCBI Taxonomy" id="1892770"/>
    <lineage>
        <taxon>Eukaryota</taxon>
        <taxon>Fungi</taxon>
        <taxon>Dikarya</taxon>
        <taxon>Ascomycota</taxon>
        <taxon>Pezizomycotina</taxon>
        <taxon>Dothideomycetes</taxon>
        <taxon>Pleosporomycetidae</taxon>
        <taxon>Pleosporales</taxon>
        <taxon>Massarineae</taxon>
        <taxon>Didymosphaeriaceae</taxon>
        <taxon>Pseudopithomyces</taxon>
    </lineage>
</organism>
<dbReference type="PANTHER" id="PTHR33353">
    <property type="entry name" value="PUTATIVE (AFU_ORTHOLOGUE AFUA_1G12560)-RELATED"/>
    <property type="match status" value="1"/>
</dbReference>
<evidence type="ECO:0000256" key="11">
    <source>
        <dbReference type="ARBA" id="ARBA00023277"/>
    </source>
</evidence>
<dbReference type="GO" id="GO:0046872">
    <property type="term" value="F:metal ion binding"/>
    <property type="evidence" value="ECO:0007669"/>
    <property type="project" value="UniProtKB-KW"/>
</dbReference>
<keyword evidence="7" id="KW-0560">Oxidoreductase</keyword>
<dbReference type="InterPro" id="IPR049892">
    <property type="entry name" value="AA9"/>
</dbReference>
<evidence type="ECO:0000256" key="15">
    <source>
        <dbReference type="ARBA" id="ARBA00047174"/>
    </source>
</evidence>
<dbReference type="Proteomes" id="UP001280581">
    <property type="component" value="Unassembled WGS sequence"/>
</dbReference>
<protein>
    <recommendedName>
        <fullName evidence="15">lytic cellulose monooxygenase (C4-dehydrogenating)</fullName>
        <ecNumber evidence="15">1.14.99.56</ecNumber>
    </recommendedName>
</protein>
<keyword evidence="3" id="KW-0964">Secreted</keyword>
<comment type="catalytic activity">
    <reaction evidence="14">
        <text>[(1-&gt;4)-beta-D-glucosyl]n+m + reduced acceptor + O2 = 4-dehydro-beta-D-glucosyl-[(1-&gt;4)-beta-D-glucosyl]n-1 + [(1-&gt;4)-beta-D-glucosyl]m + acceptor + H2O.</text>
        <dbReference type="EC" id="1.14.99.56"/>
    </reaction>
</comment>
<evidence type="ECO:0000256" key="5">
    <source>
        <dbReference type="ARBA" id="ARBA00022729"/>
    </source>
</evidence>
<comment type="cofactor">
    <cofactor evidence="1">
        <name>Cu(2+)</name>
        <dbReference type="ChEBI" id="CHEBI:29036"/>
    </cofactor>
</comment>
<feature type="domain" description="Auxiliary Activity family 9 catalytic" evidence="17">
    <location>
        <begin position="75"/>
        <end position="280"/>
    </location>
</feature>
<evidence type="ECO:0000256" key="9">
    <source>
        <dbReference type="ARBA" id="ARBA00023033"/>
    </source>
</evidence>
<dbReference type="EMBL" id="WVTA01000018">
    <property type="protein sequence ID" value="KAK3197773.1"/>
    <property type="molecule type" value="Genomic_DNA"/>
</dbReference>
<feature type="signal peptide" evidence="16">
    <location>
        <begin position="1"/>
        <end position="19"/>
    </location>
</feature>
<evidence type="ECO:0000256" key="7">
    <source>
        <dbReference type="ARBA" id="ARBA00023002"/>
    </source>
</evidence>
<gene>
    <name evidence="18" type="ORF">GRF29_216g1309089</name>
</gene>
<evidence type="ECO:0000256" key="6">
    <source>
        <dbReference type="ARBA" id="ARBA00023001"/>
    </source>
</evidence>
<evidence type="ECO:0000256" key="12">
    <source>
        <dbReference type="ARBA" id="ARBA00023326"/>
    </source>
</evidence>
<dbReference type="GO" id="GO:0030245">
    <property type="term" value="P:cellulose catabolic process"/>
    <property type="evidence" value="ECO:0007669"/>
    <property type="project" value="UniProtKB-KW"/>
</dbReference>
<evidence type="ECO:0000313" key="19">
    <source>
        <dbReference type="Proteomes" id="UP001280581"/>
    </source>
</evidence>
<keyword evidence="8" id="KW-0186">Copper</keyword>
<evidence type="ECO:0000256" key="14">
    <source>
        <dbReference type="ARBA" id="ARBA00045077"/>
    </source>
</evidence>
<name>A0AAN6RCQ2_9PLEO</name>
<dbReference type="AlphaFoldDB" id="A0AAN6RCQ2"/>